<dbReference type="EMBL" id="JAIWYP010000010">
    <property type="protein sequence ID" value="KAH3753839.1"/>
    <property type="molecule type" value="Genomic_DNA"/>
</dbReference>
<reference evidence="2" key="1">
    <citation type="journal article" date="2019" name="bioRxiv">
        <title>The Genome of the Zebra Mussel, Dreissena polymorpha: A Resource for Invasive Species Research.</title>
        <authorList>
            <person name="McCartney M.A."/>
            <person name="Auch B."/>
            <person name="Kono T."/>
            <person name="Mallez S."/>
            <person name="Zhang Y."/>
            <person name="Obille A."/>
            <person name="Becker A."/>
            <person name="Abrahante J.E."/>
            <person name="Garbe J."/>
            <person name="Badalamenti J.P."/>
            <person name="Herman A."/>
            <person name="Mangelson H."/>
            <person name="Liachko I."/>
            <person name="Sullivan S."/>
            <person name="Sone E.D."/>
            <person name="Koren S."/>
            <person name="Silverstein K.A.T."/>
            <person name="Beckman K.B."/>
            <person name="Gohl D.M."/>
        </authorList>
    </citation>
    <scope>NUCLEOTIDE SEQUENCE</scope>
    <source>
        <strain evidence="2">Duluth1</strain>
        <tissue evidence="2">Whole animal</tissue>
    </source>
</reference>
<organism evidence="2 3">
    <name type="scientific">Dreissena polymorpha</name>
    <name type="common">Zebra mussel</name>
    <name type="synonym">Mytilus polymorpha</name>
    <dbReference type="NCBI Taxonomy" id="45954"/>
    <lineage>
        <taxon>Eukaryota</taxon>
        <taxon>Metazoa</taxon>
        <taxon>Spiralia</taxon>
        <taxon>Lophotrochozoa</taxon>
        <taxon>Mollusca</taxon>
        <taxon>Bivalvia</taxon>
        <taxon>Autobranchia</taxon>
        <taxon>Heteroconchia</taxon>
        <taxon>Euheterodonta</taxon>
        <taxon>Imparidentia</taxon>
        <taxon>Neoheterodontei</taxon>
        <taxon>Myida</taxon>
        <taxon>Dreissenoidea</taxon>
        <taxon>Dreissenidae</taxon>
        <taxon>Dreissena</taxon>
    </lineage>
</organism>
<reference evidence="2" key="2">
    <citation type="submission" date="2020-11" db="EMBL/GenBank/DDBJ databases">
        <authorList>
            <person name="McCartney M.A."/>
            <person name="Auch B."/>
            <person name="Kono T."/>
            <person name="Mallez S."/>
            <person name="Becker A."/>
            <person name="Gohl D.M."/>
            <person name="Silverstein K.A.T."/>
            <person name="Koren S."/>
            <person name="Bechman K.B."/>
            <person name="Herman A."/>
            <person name="Abrahante J.E."/>
            <person name="Garbe J."/>
        </authorList>
    </citation>
    <scope>NUCLEOTIDE SEQUENCE</scope>
    <source>
        <strain evidence="2">Duluth1</strain>
        <tissue evidence="2">Whole animal</tissue>
    </source>
</reference>
<name>A0A9D4DQW1_DREPO</name>
<keyword evidence="3" id="KW-1185">Reference proteome</keyword>
<sequence>MLSNFHPGHPVKPSNAAKLDKDPSPSSHEHRVKLEGPKPLEKQRGRGGRVADAMKMTSTMELC</sequence>
<gene>
    <name evidence="2" type="ORF">DPMN_188489</name>
</gene>
<evidence type="ECO:0000256" key="1">
    <source>
        <dbReference type="SAM" id="MobiDB-lite"/>
    </source>
</evidence>
<comment type="caution">
    <text evidence="2">The sequence shown here is derived from an EMBL/GenBank/DDBJ whole genome shotgun (WGS) entry which is preliminary data.</text>
</comment>
<feature type="compositionally biased region" description="Basic and acidic residues" evidence="1">
    <location>
        <begin position="18"/>
        <end position="44"/>
    </location>
</feature>
<dbReference type="Proteomes" id="UP000828390">
    <property type="component" value="Unassembled WGS sequence"/>
</dbReference>
<evidence type="ECO:0000313" key="2">
    <source>
        <dbReference type="EMBL" id="KAH3753839.1"/>
    </source>
</evidence>
<dbReference type="AlphaFoldDB" id="A0A9D4DQW1"/>
<accession>A0A9D4DQW1</accession>
<proteinExistence type="predicted"/>
<evidence type="ECO:0000313" key="3">
    <source>
        <dbReference type="Proteomes" id="UP000828390"/>
    </source>
</evidence>
<feature type="region of interest" description="Disordered" evidence="1">
    <location>
        <begin position="1"/>
        <end position="63"/>
    </location>
</feature>
<protein>
    <submittedName>
        <fullName evidence="2">Uncharacterized protein</fullName>
    </submittedName>
</protein>